<protein>
    <recommendedName>
        <fullName evidence="1">PiggyBac transposable element-derived protein domain-containing protein</fullName>
    </recommendedName>
</protein>
<reference evidence="2" key="1">
    <citation type="submission" date="2015-12" db="EMBL/GenBank/DDBJ databases">
        <title>De novo transcriptome assembly of four potential Pierce s Disease insect vectors from Arizona vineyards.</title>
        <authorList>
            <person name="Tassone E.E."/>
        </authorList>
    </citation>
    <scope>NUCLEOTIDE SEQUENCE</scope>
</reference>
<dbReference type="PANTHER" id="PTHR46599:SF3">
    <property type="entry name" value="PIGGYBAC TRANSPOSABLE ELEMENT-DERIVED PROTEIN 4"/>
    <property type="match status" value="1"/>
</dbReference>
<gene>
    <name evidence="2" type="ORF">g.20193</name>
</gene>
<feature type="domain" description="PiggyBac transposable element-derived protein" evidence="1">
    <location>
        <begin position="1"/>
        <end position="112"/>
    </location>
</feature>
<dbReference type="EMBL" id="GEDC01012278">
    <property type="protein sequence ID" value="JAS25020.1"/>
    <property type="molecule type" value="Transcribed_RNA"/>
</dbReference>
<accession>A0A1B6DHC9</accession>
<evidence type="ECO:0000313" key="2">
    <source>
        <dbReference type="EMBL" id="JAS25020.1"/>
    </source>
</evidence>
<feature type="non-terminal residue" evidence="2">
    <location>
        <position position="116"/>
    </location>
</feature>
<proteinExistence type="predicted"/>
<sequence>MGLTVRKLMSAYWDTRPSQFIPFYSRTMSRNRFFIISSNLHLTLSQHLQKGQKAYDPWPKIRYLLDHPNKTFKQHFVAGQNVCIDESLVGMKHHCAFIQYLPKKKHARYGIKKFEV</sequence>
<dbReference type="AlphaFoldDB" id="A0A1B6DHC9"/>
<dbReference type="PANTHER" id="PTHR46599">
    <property type="entry name" value="PIGGYBAC TRANSPOSABLE ELEMENT-DERIVED PROTEIN 4"/>
    <property type="match status" value="1"/>
</dbReference>
<evidence type="ECO:0000259" key="1">
    <source>
        <dbReference type="Pfam" id="PF13843"/>
    </source>
</evidence>
<dbReference type="InterPro" id="IPR029526">
    <property type="entry name" value="PGBD"/>
</dbReference>
<organism evidence="2">
    <name type="scientific">Clastoptera arizonana</name>
    <name type="common">Arizona spittle bug</name>
    <dbReference type="NCBI Taxonomy" id="38151"/>
    <lineage>
        <taxon>Eukaryota</taxon>
        <taxon>Metazoa</taxon>
        <taxon>Ecdysozoa</taxon>
        <taxon>Arthropoda</taxon>
        <taxon>Hexapoda</taxon>
        <taxon>Insecta</taxon>
        <taxon>Pterygota</taxon>
        <taxon>Neoptera</taxon>
        <taxon>Paraneoptera</taxon>
        <taxon>Hemiptera</taxon>
        <taxon>Auchenorrhyncha</taxon>
        <taxon>Cercopoidea</taxon>
        <taxon>Clastopteridae</taxon>
        <taxon>Clastoptera</taxon>
    </lineage>
</organism>
<name>A0A1B6DHC9_9HEMI</name>
<dbReference type="Pfam" id="PF13843">
    <property type="entry name" value="DDE_Tnp_1_7"/>
    <property type="match status" value="1"/>
</dbReference>